<accession>A0A512C522</accession>
<proteinExistence type="predicted"/>
<name>A0A512C522_9HYPH</name>
<gene>
    <name evidence="1" type="ORF">MAE02_69940</name>
</gene>
<organism evidence="1 2">
    <name type="scientific">Microvirga aerophila</name>
    <dbReference type="NCBI Taxonomy" id="670291"/>
    <lineage>
        <taxon>Bacteria</taxon>
        <taxon>Pseudomonadati</taxon>
        <taxon>Pseudomonadota</taxon>
        <taxon>Alphaproteobacteria</taxon>
        <taxon>Hyphomicrobiales</taxon>
        <taxon>Methylobacteriaceae</taxon>
        <taxon>Microvirga</taxon>
    </lineage>
</organism>
<dbReference type="EMBL" id="BJYU01000408">
    <property type="protein sequence ID" value="GEO19298.1"/>
    <property type="molecule type" value="Genomic_DNA"/>
</dbReference>
<protein>
    <submittedName>
        <fullName evidence="1">Uncharacterized protein</fullName>
    </submittedName>
</protein>
<comment type="caution">
    <text evidence="1">The sequence shown here is derived from an EMBL/GenBank/DDBJ whole genome shotgun (WGS) entry which is preliminary data.</text>
</comment>
<evidence type="ECO:0000313" key="1">
    <source>
        <dbReference type="EMBL" id="GEO19298.1"/>
    </source>
</evidence>
<dbReference type="AlphaFoldDB" id="A0A512C522"/>
<evidence type="ECO:0000313" key="2">
    <source>
        <dbReference type="Proteomes" id="UP000321085"/>
    </source>
</evidence>
<keyword evidence="2" id="KW-1185">Reference proteome</keyword>
<dbReference type="Proteomes" id="UP000321085">
    <property type="component" value="Unassembled WGS sequence"/>
</dbReference>
<dbReference type="RefSeq" id="WP_147023453.1">
    <property type="nucleotide sequence ID" value="NZ_BJYU01000408.1"/>
</dbReference>
<sequence length="82" mass="8521">MPAFIGVARNDASLVGRSSQRSGLQAVAECSVAQVTGSKSETGSLIGSILISQPLDLTLKPHNGTLATFSPMLKGLRLLEEP</sequence>
<reference evidence="1 2" key="1">
    <citation type="submission" date="2019-07" db="EMBL/GenBank/DDBJ databases">
        <title>Whole genome shotgun sequence of Microvirga aerophila NBRC 106136.</title>
        <authorList>
            <person name="Hosoyama A."/>
            <person name="Uohara A."/>
            <person name="Ohji S."/>
            <person name="Ichikawa N."/>
        </authorList>
    </citation>
    <scope>NUCLEOTIDE SEQUENCE [LARGE SCALE GENOMIC DNA]</scope>
    <source>
        <strain evidence="1 2">NBRC 106136</strain>
    </source>
</reference>